<dbReference type="InterPro" id="IPR016181">
    <property type="entry name" value="Acyl_CoA_acyltransferase"/>
</dbReference>
<dbReference type="Pfam" id="PF13302">
    <property type="entry name" value="Acetyltransf_3"/>
    <property type="match status" value="1"/>
</dbReference>
<evidence type="ECO:0000313" key="3">
    <source>
        <dbReference type="Proteomes" id="UP000625033"/>
    </source>
</evidence>
<accession>A0A931DAB6</accession>
<dbReference type="AlphaFoldDB" id="A0A931DAB6"/>
<name>A0A931DAB6_9MICC</name>
<protein>
    <submittedName>
        <fullName evidence="2">RimJ/RimL family protein N-acetyltransferase</fullName>
    </submittedName>
</protein>
<evidence type="ECO:0000313" key="2">
    <source>
        <dbReference type="EMBL" id="MBG6084913.1"/>
    </source>
</evidence>
<comment type="caution">
    <text evidence="2">The sequence shown here is derived from an EMBL/GenBank/DDBJ whole genome shotgun (WGS) entry which is preliminary data.</text>
</comment>
<proteinExistence type="predicted"/>
<dbReference type="Gene3D" id="3.40.630.30">
    <property type="match status" value="1"/>
</dbReference>
<dbReference type="PANTHER" id="PTHR43792">
    <property type="entry name" value="GNAT FAMILY, PUTATIVE (AFU_ORTHOLOGUE AFUA_3G00765)-RELATED-RELATED"/>
    <property type="match status" value="1"/>
</dbReference>
<dbReference type="EMBL" id="JADOTZ010000001">
    <property type="protein sequence ID" value="MBG6084913.1"/>
    <property type="molecule type" value="Genomic_DNA"/>
</dbReference>
<dbReference type="GO" id="GO:0016747">
    <property type="term" value="F:acyltransferase activity, transferring groups other than amino-acyl groups"/>
    <property type="evidence" value="ECO:0007669"/>
    <property type="project" value="InterPro"/>
</dbReference>
<feature type="domain" description="N-acetyltransferase" evidence="1">
    <location>
        <begin position="3"/>
        <end position="173"/>
    </location>
</feature>
<organism evidence="2 3">
    <name type="scientific">Zhihengliuella flava</name>
    <dbReference type="NCBI Taxonomy" id="1285193"/>
    <lineage>
        <taxon>Bacteria</taxon>
        <taxon>Bacillati</taxon>
        <taxon>Actinomycetota</taxon>
        <taxon>Actinomycetes</taxon>
        <taxon>Micrococcales</taxon>
        <taxon>Micrococcaceae</taxon>
        <taxon>Zhihengliuella</taxon>
    </lineage>
</organism>
<dbReference type="SUPFAM" id="SSF55729">
    <property type="entry name" value="Acyl-CoA N-acyltransferases (Nat)"/>
    <property type="match status" value="1"/>
</dbReference>
<dbReference type="InterPro" id="IPR051531">
    <property type="entry name" value="N-acetyltransferase"/>
</dbReference>
<gene>
    <name evidence="2" type="ORF">IW252_001680</name>
</gene>
<sequence>MAVQIREFGPRDAAFLATLARDPRVVRYVGDGSVWSDDYIAERTAQALAPSPWGERGGAHWVTLWTSAEDDGAVTAGEQRIGLALAMFKTLDGVGDCTEIGYWLAPDFWGQGLAKPMVRAVVSWVLATTSSDREVPVVARIAPDNAASAATVRGLGFERIGMSEGMDVFTLAR</sequence>
<reference evidence="2" key="1">
    <citation type="submission" date="2020-11" db="EMBL/GenBank/DDBJ databases">
        <title>Sequencing the genomes of 1000 actinobacteria strains.</title>
        <authorList>
            <person name="Klenk H.-P."/>
        </authorList>
    </citation>
    <scope>NUCLEOTIDE SEQUENCE</scope>
    <source>
        <strain evidence="2">DSM 26152</strain>
    </source>
</reference>
<dbReference type="RefSeq" id="WP_196836157.1">
    <property type="nucleotide sequence ID" value="NZ_JADOTZ010000001.1"/>
</dbReference>
<dbReference type="PROSITE" id="PS51186">
    <property type="entry name" value="GNAT"/>
    <property type="match status" value="1"/>
</dbReference>
<dbReference type="Proteomes" id="UP000625033">
    <property type="component" value="Unassembled WGS sequence"/>
</dbReference>
<keyword evidence="3" id="KW-1185">Reference proteome</keyword>
<dbReference type="InterPro" id="IPR000182">
    <property type="entry name" value="GNAT_dom"/>
</dbReference>
<evidence type="ECO:0000259" key="1">
    <source>
        <dbReference type="PROSITE" id="PS51186"/>
    </source>
</evidence>